<proteinExistence type="predicted"/>
<dbReference type="GO" id="GO:0004197">
    <property type="term" value="F:cysteine-type endopeptidase activity"/>
    <property type="evidence" value="ECO:0007669"/>
    <property type="project" value="InterPro"/>
</dbReference>
<feature type="signal peptide" evidence="1">
    <location>
        <begin position="1"/>
        <end position="22"/>
    </location>
</feature>
<dbReference type="GO" id="GO:0006508">
    <property type="term" value="P:proteolysis"/>
    <property type="evidence" value="ECO:0007669"/>
    <property type="project" value="InterPro"/>
</dbReference>
<keyword evidence="1" id="KW-0732">Signal</keyword>
<feature type="chain" id="PRO_5012309715" description="Peptidase C14 caspase domain-containing protein" evidence="1">
    <location>
        <begin position="23"/>
        <end position="739"/>
    </location>
</feature>
<dbReference type="KEGG" id="cfus:CYFUS_005330"/>
<evidence type="ECO:0000259" key="2">
    <source>
        <dbReference type="Pfam" id="PF00656"/>
    </source>
</evidence>
<evidence type="ECO:0000256" key="1">
    <source>
        <dbReference type="SAM" id="SignalP"/>
    </source>
</evidence>
<dbReference type="Gene3D" id="3.40.50.1460">
    <property type="match status" value="1"/>
</dbReference>
<accession>A0A250J8T9</accession>
<protein>
    <recommendedName>
        <fullName evidence="2">Peptidase C14 caspase domain-containing protein</fullName>
    </recommendedName>
</protein>
<organism evidence="3 4">
    <name type="scientific">Cystobacter fuscus</name>
    <dbReference type="NCBI Taxonomy" id="43"/>
    <lineage>
        <taxon>Bacteria</taxon>
        <taxon>Pseudomonadati</taxon>
        <taxon>Myxococcota</taxon>
        <taxon>Myxococcia</taxon>
        <taxon>Myxococcales</taxon>
        <taxon>Cystobacterineae</taxon>
        <taxon>Archangiaceae</taxon>
        <taxon>Cystobacter</taxon>
    </lineage>
</organism>
<dbReference type="Proteomes" id="UP000217257">
    <property type="component" value="Chromosome"/>
</dbReference>
<evidence type="ECO:0000313" key="4">
    <source>
        <dbReference type="Proteomes" id="UP000217257"/>
    </source>
</evidence>
<evidence type="ECO:0000313" key="3">
    <source>
        <dbReference type="EMBL" id="ATB39882.1"/>
    </source>
</evidence>
<dbReference type="InterPro" id="IPR011600">
    <property type="entry name" value="Pept_C14_caspase"/>
</dbReference>
<reference evidence="3 4" key="1">
    <citation type="submission" date="2017-06" db="EMBL/GenBank/DDBJ databases">
        <title>Sequencing and comparative analysis of myxobacterial genomes.</title>
        <authorList>
            <person name="Rupp O."/>
            <person name="Goesmann A."/>
            <person name="Sogaard-Andersen L."/>
        </authorList>
    </citation>
    <scope>NUCLEOTIDE SEQUENCE [LARGE SCALE GENOMIC DNA]</scope>
    <source>
        <strain evidence="3 4">DSM 52655</strain>
    </source>
</reference>
<dbReference type="EMBL" id="CP022098">
    <property type="protein sequence ID" value="ATB39882.1"/>
    <property type="molecule type" value="Genomic_DNA"/>
</dbReference>
<dbReference type="RefSeq" id="WP_095987850.1">
    <property type="nucleotide sequence ID" value="NZ_CP022098.1"/>
</dbReference>
<gene>
    <name evidence="3" type="ORF">CYFUS_005330</name>
</gene>
<dbReference type="Pfam" id="PF00656">
    <property type="entry name" value="Peptidase_C14"/>
    <property type="match status" value="1"/>
</dbReference>
<name>A0A250J8T9_9BACT</name>
<feature type="domain" description="Peptidase C14 caspase" evidence="2">
    <location>
        <begin position="30"/>
        <end position="252"/>
    </location>
</feature>
<sequence length="739" mass="77906">MNRMIPVLLWSALLWGSTVADAAPANTGVRRLALLVGVNDGGPERTRLRYAATDAQSFSQVLGELGGVAPADRVLLLETGRAGLLEGFERMKRLVASSKASGVSRVEVLLYYSGHSDEDGLLLQGERLTYGELRRALEGLPADVRIAVLDSCASGAFARRKGGSPRPAFLVDAGSRVTGQAILTSSSEDEASQESDRLGGSFFTHHLISGLRGAADMTRDGRVTLNEAYQFAFHETLSRTERTQRGAQHPAYDIELAGTGDLVMTDLRATSAALVLTDSLQGRLFVRDETGRLVVEVMKMAGRSTELGLAPGRYRVRRELEGGLSEASFVLAEGRSTQLVTASFSSVLGEATVSRGGPVEEVREAVPGRKRLAFNFGIAPAVSSNDWFARGAEVENGWALGFMNHATALKGLSLSVLSNAYGDESDGALVSAGVNVVGGGMWGVQVSSLLNVTGQEQRGVQLTGGVNVAGGDVRGVQVSSLLNVTGREQRGVQLTGGMNVAGGSMVGSQVAGAVNTVGGTMSGVQVSGAINHARSVSGLQLSVVNVGGDVSGAQVGIINVGKVVRGAQVGIINVADEVHGAPVGLLSFVKQGQFHLELWSSDILLTNVGVKLGGQHVYSTFVGGFDPTDRFQRFSLGVGLGVHMPLGTRFWVDVDAVGSSVHLLRDPFTGNNLLAQARAMVGFQILPRLAVFAAPTYNVYFAFSPGEQRDMTRFTPRERPLGDGGSMQYWPGIQLGLRI</sequence>
<dbReference type="AlphaFoldDB" id="A0A250J8T9"/>